<keyword evidence="5" id="KW-1133">Transmembrane helix</keyword>
<evidence type="ECO:0000256" key="3">
    <source>
        <dbReference type="ARBA" id="ARBA00022692"/>
    </source>
</evidence>
<feature type="region of interest" description="Disordered" evidence="7">
    <location>
        <begin position="198"/>
        <end position="221"/>
    </location>
</feature>
<dbReference type="Proteomes" id="UP001058533">
    <property type="component" value="Chromosome"/>
</dbReference>
<accession>A0ABY5L677</accession>
<proteinExistence type="predicted"/>
<comment type="subcellular location">
    <subcellularLocation>
        <location evidence="1">Cell membrane</location>
        <topology evidence="1">Multi-pass membrane protein</topology>
    </subcellularLocation>
</comment>
<evidence type="ECO:0000313" key="10">
    <source>
        <dbReference type="Proteomes" id="UP001058533"/>
    </source>
</evidence>
<feature type="domain" description="Phosphatidic acid phosphatase type 2/haloperoxidase" evidence="8">
    <location>
        <begin position="72"/>
        <end position="185"/>
    </location>
</feature>
<dbReference type="SMART" id="SM00014">
    <property type="entry name" value="acidPPc"/>
    <property type="match status" value="1"/>
</dbReference>
<dbReference type="Gene3D" id="1.20.144.10">
    <property type="entry name" value="Phosphatidic acid phosphatase type 2/haloperoxidase"/>
    <property type="match status" value="1"/>
</dbReference>
<organism evidence="9 10">
    <name type="scientific">Sphingomonas qomolangmaensis</name>
    <dbReference type="NCBI Taxonomy" id="2918765"/>
    <lineage>
        <taxon>Bacteria</taxon>
        <taxon>Pseudomonadati</taxon>
        <taxon>Pseudomonadota</taxon>
        <taxon>Alphaproteobacteria</taxon>
        <taxon>Sphingomonadales</taxon>
        <taxon>Sphingomonadaceae</taxon>
        <taxon>Sphingomonas</taxon>
    </lineage>
</organism>
<dbReference type="PANTHER" id="PTHR14969">
    <property type="entry name" value="SPHINGOSINE-1-PHOSPHATE PHOSPHOHYDROLASE"/>
    <property type="match status" value="1"/>
</dbReference>
<evidence type="ECO:0000256" key="4">
    <source>
        <dbReference type="ARBA" id="ARBA00022801"/>
    </source>
</evidence>
<dbReference type="SUPFAM" id="SSF48317">
    <property type="entry name" value="Acid phosphatase/Vanadium-dependent haloperoxidase"/>
    <property type="match status" value="1"/>
</dbReference>
<keyword evidence="10" id="KW-1185">Reference proteome</keyword>
<evidence type="ECO:0000256" key="5">
    <source>
        <dbReference type="ARBA" id="ARBA00022989"/>
    </source>
</evidence>
<dbReference type="Pfam" id="PF01569">
    <property type="entry name" value="PAP2"/>
    <property type="match status" value="1"/>
</dbReference>
<evidence type="ECO:0000313" key="9">
    <source>
        <dbReference type="EMBL" id="UUL81407.1"/>
    </source>
</evidence>
<keyword evidence="3" id="KW-0812">Transmembrane</keyword>
<keyword evidence="6" id="KW-0472">Membrane</keyword>
<keyword evidence="4" id="KW-0378">Hydrolase</keyword>
<gene>
    <name evidence="9" type="ORF">NMP03_09265</name>
</gene>
<reference evidence="9" key="1">
    <citation type="submission" date="2022-07" db="EMBL/GenBank/DDBJ databases">
        <title>Sphingomonas sp. nov., a novel bacterium isolated from the north slope of the Mount Everest.</title>
        <authorList>
            <person name="Cui X."/>
            <person name="Liu Y."/>
        </authorList>
    </citation>
    <scope>NUCLEOTIDE SEQUENCE</scope>
    <source>
        <strain evidence="9">S5-59</strain>
    </source>
</reference>
<keyword evidence="2" id="KW-1003">Cell membrane</keyword>
<evidence type="ECO:0000259" key="8">
    <source>
        <dbReference type="SMART" id="SM00014"/>
    </source>
</evidence>
<evidence type="ECO:0000256" key="1">
    <source>
        <dbReference type="ARBA" id="ARBA00004651"/>
    </source>
</evidence>
<evidence type="ECO:0000256" key="2">
    <source>
        <dbReference type="ARBA" id="ARBA00022475"/>
    </source>
</evidence>
<protein>
    <submittedName>
        <fullName evidence="9">Phosphatase PAP2 family protein</fullName>
    </submittedName>
</protein>
<dbReference type="PANTHER" id="PTHR14969:SF62">
    <property type="entry name" value="DECAPRENYLPHOSPHORYL-5-PHOSPHORIBOSE PHOSPHATASE RV3807C-RELATED"/>
    <property type="match status" value="1"/>
</dbReference>
<dbReference type="InterPro" id="IPR000326">
    <property type="entry name" value="PAP2/HPO"/>
</dbReference>
<evidence type="ECO:0000256" key="6">
    <source>
        <dbReference type="ARBA" id="ARBA00023136"/>
    </source>
</evidence>
<evidence type="ECO:0000256" key="7">
    <source>
        <dbReference type="SAM" id="MobiDB-lite"/>
    </source>
</evidence>
<dbReference type="RefSeq" id="WP_256505077.1">
    <property type="nucleotide sequence ID" value="NZ_CP101740.1"/>
</dbReference>
<dbReference type="InterPro" id="IPR036938">
    <property type="entry name" value="PAP2/HPO_sf"/>
</dbReference>
<dbReference type="EMBL" id="CP101740">
    <property type="protein sequence ID" value="UUL81407.1"/>
    <property type="molecule type" value="Genomic_DNA"/>
</dbReference>
<sequence length="221" mass="23244">MKTAKNMGNAALAAVERADLAVTRAIAPQRHDPAVRKAGKLSEIGDQPPLIALSATVLVAGLALHHGLTARTGLRMLATHALATAIKDVIKRSVDRTRPDHALVEGYRMESGDSHEHELTSFPSGHTAGAVAVAEAVAREVPLLGAPARLLAASVAIIQVPRAKHYVSDVIVGAAIGWAAERLVNAVVESVFLTRHSREGGYPEPRTPRSVLRSGSPLSRG</sequence>
<name>A0ABY5L677_9SPHN</name>